<feature type="non-terminal residue" evidence="11">
    <location>
        <position position="1"/>
    </location>
</feature>
<gene>
    <name evidence="11" type="ORF">glysoja_047334</name>
</gene>
<evidence type="ECO:0000256" key="7">
    <source>
        <dbReference type="ARBA" id="ARBA00022918"/>
    </source>
</evidence>
<organism evidence="11">
    <name type="scientific">Glycine soja</name>
    <name type="common">Wild soybean</name>
    <dbReference type="NCBI Taxonomy" id="3848"/>
    <lineage>
        <taxon>Eukaryota</taxon>
        <taxon>Viridiplantae</taxon>
        <taxon>Streptophyta</taxon>
        <taxon>Embryophyta</taxon>
        <taxon>Tracheophyta</taxon>
        <taxon>Spermatophyta</taxon>
        <taxon>Magnoliopsida</taxon>
        <taxon>eudicotyledons</taxon>
        <taxon>Gunneridae</taxon>
        <taxon>Pentapetalae</taxon>
        <taxon>rosids</taxon>
        <taxon>fabids</taxon>
        <taxon>Fabales</taxon>
        <taxon>Fabaceae</taxon>
        <taxon>Papilionoideae</taxon>
        <taxon>50 kb inversion clade</taxon>
        <taxon>NPAAA clade</taxon>
        <taxon>indigoferoid/millettioid clade</taxon>
        <taxon>Phaseoleae</taxon>
        <taxon>Glycine</taxon>
        <taxon>Glycine subgen. Soja</taxon>
    </lineage>
</organism>
<reference evidence="11" key="1">
    <citation type="submission" date="2014-07" db="EMBL/GenBank/DDBJ databases">
        <title>Identification of a novel salt tolerance gene in wild soybean by whole-genome sequencing.</title>
        <authorList>
            <person name="Lam H.-M."/>
            <person name="Qi X."/>
            <person name="Li M.-W."/>
            <person name="Liu X."/>
            <person name="Xie M."/>
            <person name="Ni M."/>
            <person name="Xu X."/>
        </authorList>
    </citation>
    <scope>NUCLEOTIDE SEQUENCE [LARGE SCALE GENOMIC DNA]</scope>
    <source>
        <tissue evidence="11">Root</tissue>
    </source>
</reference>
<evidence type="ECO:0000313" key="11">
    <source>
        <dbReference type="EMBL" id="KHN28513.1"/>
    </source>
</evidence>
<dbReference type="EC" id="3.1.13.-" evidence="11"/>
<evidence type="ECO:0000256" key="4">
    <source>
        <dbReference type="ARBA" id="ARBA00022801"/>
    </source>
</evidence>
<dbReference type="GO" id="GO:0003964">
    <property type="term" value="F:RNA-directed DNA polymerase activity"/>
    <property type="evidence" value="ECO:0007669"/>
    <property type="project" value="UniProtKB-KW"/>
</dbReference>
<dbReference type="GO" id="GO:0046872">
    <property type="term" value="F:metal ion binding"/>
    <property type="evidence" value="ECO:0007669"/>
    <property type="project" value="UniProtKB-KW"/>
</dbReference>
<keyword evidence="8" id="KW-0239">DNA-directed DNA polymerase</keyword>
<accession>A0A0B2R983</accession>
<evidence type="ECO:0000256" key="5">
    <source>
        <dbReference type="ARBA" id="ARBA00022842"/>
    </source>
</evidence>
<evidence type="ECO:0000256" key="2">
    <source>
        <dbReference type="ARBA" id="ARBA00022723"/>
    </source>
</evidence>
<dbReference type="PANTHER" id="PTHR42648:SF11">
    <property type="entry name" value="TRANSPOSON TY4-P GAG-POL POLYPROTEIN"/>
    <property type="match status" value="1"/>
</dbReference>
<dbReference type="GO" id="GO:0004519">
    <property type="term" value="F:endonuclease activity"/>
    <property type="evidence" value="ECO:0007669"/>
    <property type="project" value="UniProtKB-KW"/>
</dbReference>
<evidence type="ECO:0000256" key="9">
    <source>
        <dbReference type="ARBA" id="ARBA00023172"/>
    </source>
</evidence>
<name>A0A0B2R983_GLYSO</name>
<dbReference type="PANTHER" id="PTHR42648">
    <property type="entry name" value="TRANSPOSASE, PUTATIVE-RELATED"/>
    <property type="match status" value="1"/>
</dbReference>
<evidence type="ECO:0000259" key="10">
    <source>
        <dbReference type="PROSITE" id="PS50994"/>
    </source>
</evidence>
<dbReference type="Gene3D" id="3.30.420.10">
    <property type="entry name" value="Ribonuclease H-like superfamily/Ribonuclease H"/>
    <property type="match status" value="1"/>
</dbReference>
<evidence type="ECO:0000256" key="3">
    <source>
        <dbReference type="ARBA" id="ARBA00022759"/>
    </source>
</evidence>
<keyword evidence="1" id="KW-0540">Nuclease</keyword>
<proteinExistence type="predicted"/>
<feature type="non-terminal residue" evidence="11">
    <location>
        <position position="58"/>
    </location>
</feature>
<dbReference type="GO" id="GO:0015074">
    <property type="term" value="P:DNA integration"/>
    <property type="evidence" value="ECO:0007669"/>
    <property type="project" value="UniProtKB-KW"/>
</dbReference>
<keyword evidence="6" id="KW-0229">DNA integration</keyword>
<evidence type="ECO:0000256" key="6">
    <source>
        <dbReference type="ARBA" id="ARBA00022908"/>
    </source>
</evidence>
<dbReference type="SUPFAM" id="SSF53098">
    <property type="entry name" value="Ribonuclease H-like"/>
    <property type="match status" value="1"/>
</dbReference>
<keyword evidence="3" id="KW-0255">Endonuclease</keyword>
<evidence type="ECO:0000256" key="8">
    <source>
        <dbReference type="ARBA" id="ARBA00022932"/>
    </source>
</evidence>
<dbReference type="InterPro" id="IPR039537">
    <property type="entry name" value="Retrotran_Ty1/copia-like"/>
</dbReference>
<dbReference type="PROSITE" id="PS50994">
    <property type="entry name" value="INTEGRASE"/>
    <property type="match status" value="1"/>
</dbReference>
<protein>
    <submittedName>
        <fullName evidence="11">Retrovirus-related Pol polyprotein from transposon TNT 1-94</fullName>
        <ecNumber evidence="11">3.1.13.-</ecNumber>
    </submittedName>
</protein>
<dbReference type="GO" id="GO:0006310">
    <property type="term" value="P:DNA recombination"/>
    <property type="evidence" value="ECO:0007669"/>
    <property type="project" value="UniProtKB-KW"/>
</dbReference>
<keyword evidence="8" id="KW-0808">Transferase</keyword>
<dbReference type="GO" id="GO:0003676">
    <property type="term" value="F:nucleic acid binding"/>
    <property type="evidence" value="ECO:0007669"/>
    <property type="project" value="InterPro"/>
</dbReference>
<dbReference type="Proteomes" id="UP000053555">
    <property type="component" value="Unassembled WGS sequence"/>
</dbReference>
<keyword evidence="4 11" id="KW-0378">Hydrolase</keyword>
<keyword evidence="2" id="KW-0479">Metal-binding</keyword>
<dbReference type="InterPro" id="IPR036397">
    <property type="entry name" value="RNaseH_sf"/>
</dbReference>
<sequence>KTWVYFLKQKSEAFVAFKNFKALVEKESGYVIKALRSDRGGEFTSKEFNEFCEKYGIR</sequence>
<keyword evidence="9" id="KW-0233">DNA recombination</keyword>
<dbReference type="InterPro" id="IPR012337">
    <property type="entry name" value="RNaseH-like_sf"/>
</dbReference>
<dbReference type="EMBL" id="KN652630">
    <property type="protein sequence ID" value="KHN28513.1"/>
    <property type="molecule type" value="Genomic_DNA"/>
</dbReference>
<dbReference type="AlphaFoldDB" id="A0A0B2R983"/>
<keyword evidence="5" id="KW-0460">Magnesium</keyword>
<keyword evidence="7" id="KW-0695">RNA-directed DNA polymerase</keyword>
<evidence type="ECO:0000256" key="1">
    <source>
        <dbReference type="ARBA" id="ARBA00022722"/>
    </source>
</evidence>
<keyword evidence="8" id="KW-0548">Nucleotidyltransferase</keyword>
<dbReference type="GO" id="GO:0003887">
    <property type="term" value="F:DNA-directed DNA polymerase activity"/>
    <property type="evidence" value="ECO:0007669"/>
    <property type="project" value="UniProtKB-KW"/>
</dbReference>
<feature type="domain" description="Integrase catalytic" evidence="10">
    <location>
        <begin position="1"/>
        <end position="58"/>
    </location>
</feature>
<dbReference type="GO" id="GO:0016787">
    <property type="term" value="F:hydrolase activity"/>
    <property type="evidence" value="ECO:0007669"/>
    <property type="project" value="UniProtKB-KW"/>
</dbReference>
<dbReference type="InterPro" id="IPR001584">
    <property type="entry name" value="Integrase_cat-core"/>
</dbReference>